<evidence type="ECO:0000313" key="1">
    <source>
        <dbReference type="EMBL" id="TCO06948.1"/>
    </source>
</evidence>
<protein>
    <submittedName>
        <fullName evidence="1">Uncharacterized protein</fullName>
    </submittedName>
</protein>
<evidence type="ECO:0000313" key="2">
    <source>
        <dbReference type="Proteomes" id="UP000295221"/>
    </source>
</evidence>
<dbReference type="AlphaFoldDB" id="A0A4R2GFG5"/>
<sequence length="35" mass="4392">MRNRIEFLNAIIKLIKKIQNKQKYPIKRFLITKYK</sequence>
<proteinExistence type="predicted"/>
<keyword evidence="2" id="KW-1185">Reference proteome</keyword>
<gene>
    <name evidence="1" type="ORF">EV194_11165</name>
</gene>
<comment type="caution">
    <text evidence="1">The sequence shown here is derived from an EMBL/GenBank/DDBJ whole genome shotgun (WGS) entry which is preliminary data.</text>
</comment>
<reference evidence="1 2" key="1">
    <citation type="submission" date="2019-03" db="EMBL/GenBank/DDBJ databases">
        <title>Genomic Encyclopedia of Type Strains, Phase IV (KMG-IV): sequencing the most valuable type-strain genomes for metagenomic binning, comparative biology and taxonomic classification.</title>
        <authorList>
            <person name="Goeker M."/>
        </authorList>
    </citation>
    <scope>NUCLEOTIDE SEQUENCE [LARGE SCALE GENOMIC DNA]</scope>
    <source>
        <strain evidence="1 2">DSM 24179</strain>
    </source>
</reference>
<organism evidence="1 2">
    <name type="scientific">Natronoflexus pectinivorans</name>
    <dbReference type="NCBI Taxonomy" id="682526"/>
    <lineage>
        <taxon>Bacteria</taxon>
        <taxon>Pseudomonadati</taxon>
        <taxon>Bacteroidota</taxon>
        <taxon>Bacteroidia</taxon>
        <taxon>Marinilabiliales</taxon>
        <taxon>Marinilabiliaceae</taxon>
        <taxon>Natronoflexus</taxon>
    </lineage>
</organism>
<dbReference type="Proteomes" id="UP000295221">
    <property type="component" value="Unassembled WGS sequence"/>
</dbReference>
<accession>A0A4R2GFG5</accession>
<name>A0A4R2GFG5_9BACT</name>
<dbReference type="EMBL" id="SLWK01000011">
    <property type="protein sequence ID" value="TCO06948.1"/>
    <property type="molecule type" value="Genomic_DNA"/>
</dbReference>